<dbReference type="Proteomes" id="UP000518288">
    <property type="component" value="Unassembled WGS sequence"/>
</dbReference>
<evidence type="ECO:0000259" key="1">
    <source>
        <dbReference type="Pfam" id="PF08346"/>
    </source>
</evidence>
<evidence type="ECO:0000313" key="3">
    <source>
        <dbReference type="Proteomes" id="UP000518288"/>
    </source>
</evidence>
<feature type="domain" description="AntA/AntB antirepressor" evidence="1">
    <location>
        <begin position="17"/>
        <end position="85"/>
    </location>
</feature>
<gene>
    <name evidence="2" type="ORF">BDD16_002419</name>
</gene>
<reference evidence="2 3" key="1">
    <citation type="submission" date="2020-07" db="EMBL/GenBank/DDBJ databases">
        <title>Genomic Encyclopedia of Archaeal and Bacterial Type Strains, Phase II (KMG-II): from individual species to whole genera.</title>
        <authorList>
            <person name="Goeker M."/>
        </authorList>
    </citation>
    <scope>NUCLEOTIDE SEQUENCE [LARGE SCALE GENOMIC DNA]</scope>
    <source>
        <strain evidence="2 3">DSM 21226</strain>
    </source>
</reference>
<accession>A0A7Y9U5X6</accession>
<dbReference type="RefSeq" id="WP_179634197.1">
    <property type="nucleotide sequence ID" value="NZ_JACCFH010000001.1"/>
</dbReference>
<dbReference type="InterPro" id="IPR013557">
    <property type="entry name" value="AntA/B_antirep"/>
</dbReference>
<name>A0A7Y9U5X6_9BURK</name>
<evidence type="ECO:0000313" key="2">
    <source>
        <dbReference type="EMBL" id="NYG33433.1"/>
    </source>
</evidence>
<sequence length="172" mass="19135">MNIDIERCTVGAEHHAVMARALYASLGCSGDFTSWFKAQVKRCGLLEGEDYREVFMKKNGNPRGGRPGANYALTLDAAKHIALVSSSPKGRAYRAHLIAAERELLLRVFRRNADELADLDRRLAAAERAEAESFARASRGASVLSRRRAEKPRLQGEVNTIRSQLQLLLQLE</sequence>
<proteinExistence type="predicted"/>
<dbReference type="EMBL" id="JACCFH010000001">
    <property type="protein sequence ID" value="NYG33433.1"/>
    <property type="molecule type" value="Genomic_DNA"/>
</dbReference>
<organism evidence="2 3">
    <name type="scientific">Sphaerotilus montanus</name>
    <dbReference type="NCBI Taxonomy" id="522889"/>
    <lineage>
        <taxon>Bacteria</taxon>
        <taxon>Pseudomonadati</taxon>
        <taxon>Pseudomonadota</taxon>
        <taxon>Betaproteobacteria</taxon>
        <taxon>Burkholderiales</taxon>
        <taxon>Sphaerotilaceae</taxon>
        <taxon>Sphaerotilus</taxon>
    </lineage>
</organism>
<dbReference type="AlphaFoldDB" id="A0A7Y9U5X6"/>
<protein>
    <submittedName>
        <fullName evidence="2">Phage anti-repressor protein</fullName>
    </submittedName>
</protein>
<comment type="caution">
    <text evidence="2">The sequence shown here is derived from an EMBL/GenBank/DDBJ whole genome shotgun (WGS) entry which is preliminary data.</text>
</comment>
<keyword evidence="3" id="KW-1185">Reference proteome</keyword>
<dbReference type="Pfam" id="PF08346">
    <property type="entry name" value="AntA"/>
    <property type="match status" value="1"/>
</dbReference>